<dbReference type="Gene3D" id="3.40.50.360">
    <property type="match status" value="1"/>
</dbReference>
<evidence type="ECO:0000256" key="5">
    <source>
        <dbReference type="ARBA" id="ARBA00022643"/>
    </source>
</evidence>
<dbReference type="PANTHER" id="PTHR42809:SF1">
    <property type="entry name" value="FLAVODOXIN 1"/>
    <property type="match status" value="1"/>
</dbReference>
<accession>G7T9N2</accession>
<dbReference type="PROSITE" id="PS50902">
    <property type="entry name" value="FLAVODOXIN_LIKE"/>
    <property type="match status" value="1"/>
</dbReference>
<proteinExistence type="inferred from homology"/>
<keyword evidence="3" id="KW-0813">Transport</keyword>
<dbReference type="InterPro" id="IPR050619">
    <property type="entry name" value="Flavodoxin"/>
</dbReference>
<gene>
    <name evidence="8" type="ORF">XOC_0456</name>
</gene>
<sequence length="183" mass="20670">MLPSLFRQHLLIEFRYAAIMRILLTHTSLSGNTRDVARAICARCEELGHAVTWIDADIQTLAQACPGGAEHDLYILGSWSINAGRTPPEMKRFIEQLVKAVGKPERLAVFGTGETQWGEENYCGAVRRIAAFFGTRYPRLEIEQMPHGERDATKIQRWTDHILALTDTPFENTPHADAPRHHP</sequence>
<evidence type="ECO:0000313" key="9">
    <source>
        <dbReference type="Proteomes" id="UP000008851"/>
    </source>
</evidence>
<dbReference type="Proteomes" id="UP000008851">
    <property type="component" value="Chromosome"/>
</dbReference>
<reference evidence="8 9" key="1">
    <citation type="journal article" date="2011" name="J. Bacteriol.">
        <title>Two new complete genome sequences offer insight into host and tissue specificity of plant pathogenic Xanthomonas spp.</title>
        <authorList>
            <person name="Bogdanove A.J."/>
            <person name="Koebnik R."/>
            <person name="Lu H."/>
            <person name="Furutani A."/>
            <person name="Angiuoli S.V."/>
            <person name="Patil P.B."/>
            <person name="Van Sluys M.A."/>
            <person name="Ryan R.P."/>
            <person name="Meyer D.F."/>
            <person name="Han S.W."/>
            <person name="Aparna G."/>
            <person name="Rajaram M."/>
            <person name="Delcher A.L."/>
            <person name="Phillippy A.M."/>
            <person name="Puiu D."/>
            <person name="Schatz M.C."/>
            <person name="Shumway M."/>
            <person name="Sommer D.D."/>
            <person name="Trapnell C."/>
            <person name="Benahmed F."/>
            <person name="Dimitrov G."/>
            <person name="Madupu R."/>
            <person name="Radune D."/>
            <person name="Sullivan S."/>
            <person name="Jha G."/>
            <person name="Ishihara H."/>
            <person name="Lee S.W."/>
            <person name="Pandey A."/>
            <person name="Sharma V."/>
            <person name="Sriariyanun M."/>
            <person name="Szurek B."/>
            <person name="Vera-Cruz C.M."/>
            <person name="Dorman K.S."/>
            <person name="Ronald P.C."/>
            <person name="Verdier V."/>
            <person name="Dow J.M."/>
            <person name="Sonti R.V."/>
            <person name="Tsuge S."/>
            <person name="Brendel V.P."/>
            <person name="Rabinowicz P.D."/>
            <person name="Leach J.E."/>
            <person name="White F.F."/>
            <person name="Salzberg S.L."/>
        </authorList>
    </citation>
    <scope>NUCLEOTIDE SEQUENCE [LARGE SCALE GENOMIC DNA]</scope>
    <source>
        <strain evidence="8 9">BLS256</strain>
    </source>
</reference>
<name>G7T9N2_XANOB</name>
<dbReference type="PANTHER" id="PTHR42809">
    <property type="entry name" value="FLAVODOXIN 2"/>
    <property type="match status" value="1"/>
</dbReference>
<dbReference type="SUPFAM" id="SSF52218">
    <property type="entry name" value="Flavoproteins"/>
    <property type="match status" value="1"/>
</dbReference>
<comment type="cofactor">
    <cofactor evidence="1">
        <name>FMN</name>
        <dbReference type="ChEBI" id="CHEBI:58210"/>
    </cofactor>
</comment>
<dbReference type="GO" id="GO:0010181">
    <property type="term" value="F:FMN binding"/>
    <property type="evidence" value="ECO:0007669"/>
    <property type="project" value="InterPro"/>
</dbReference>
<evidence type="ECO:0000313" key="8">
    <source>
        <dbReference type="EMBL" id="AEQ94691.1"/>
    </source>
</evidence>
<dbReference type="Pfam" id="PF00258">
    <property type="entry name" value="Flavodoxin_1"/>
    <property type="match status" value="1"/>
</dbReference>
<dbReference type="HOGENOM" id="CLU_051402_3_0_6"/>
<dbReference type="InterPro" id="IPR029039">
    <property type="entry name" value="Flavoprotein-like_sf"/>
</dbReference>
<dbReference type="eggNOG" id="COG0716">
    <property type="taxonomic scope" value="Bacteria"/>
</dbReference>
<evidence type="ECO:0000256" key="6">
    <source>
        <dbReference type="ARBA" id="ARBA00022982"/>
    </source>
</evidence>
<keyword evidence="4" id="KW-0285">Flavoprotein</keyword>
<dbReference type="NCBIfam" id="TIGR01754">
    <property type="entry name" value="flav_RNR"/>
    <property type="match status" value="1"/>
</dbReference>
<evidence type="ECO:0000256" key="3">
    <source>
        <dbReference type="ARBA" id="ARBA00022448"/>
    </source>
</evidence>
<dbReference type="InterPro" id="IPR010088">
    <property type="entry name" value="RNR_flavodoxin"/>
</dbReference>
<protein>
    <submittedName>
        <fullName evidence="8">Ribonucleotide reductase-associated flavodoxin, putative</fullName>
    </submittedName>
</protein>
<keyword evidence="6" id="KW-0249">Electron transport</keyword>
<dbReference type="EMBL" id="CP003057">
    <property type="protein sequence ID" value="AEQ94691.1"/>
    <property type="molecule type" value="Genomic_DNA"/>
</dbReference>
<dbReference type="NCBIfam" id="NF006747">
    <property type="entry name" value="PRK09271.1"/>
    <property type="match status" value="1"/>
</dbReference>
<evidence type="ECO:0000259" key="7">
    <source>
        <dbReference type="PROSITE" id="PS50902"/>
    </source>
</evidence>
<dbReference type="KEGG" id="xor:XOC_0456"/>
<dbReference type="AlphaFoldDB" id="G7T9N2"/>
<organism evidence="8 9">
    <name type="scientific">Xanthomonas oryzae pv. oryzicola (strain BLS256)</name>
    <dbReference type="NCBI Taxonomy" id="383407"/>
    <lineage>
        <taxon>Bacteria</taxon>
        <taxon>Pseudomonadati</taxon>
        <taxon>Pseudomonadota</taxon>
        <taxon>Gammaproteobacteria</taxon>
        <taxon>Lysobacterales</taxon>
        <taxon>Lysobacteraceae</taxon>
        <taxon>Xanthomonas</taxon>
    </lineage>
</organism>
<evidence type="ECO:0000256" key="1">
    <source>
        <dbReference type="ARBA" id="ARBA00001917"/>
    </source>
</evidence>
<feature type="domain" description="Flavodoxin-like" evidence="7">
    <location>
        <begin position="22"/>
        <end position="163"/>
    </location>
</feature>
<dbReference type="InterPro" id="IPR008254">
    <property type="entry name" value="Flavodoxin/NO_synth"/>
</dbReference>
<evidence type="ECO:0000256" key="2">
    <source>
        <dbReference type="ARBA" id="ARBA00005267"/>
    </source>
</evidence>
<keyword evidence="5" id="KW-0288">FMN</keyword>
<comment type="similarity">
    <text evidence="2">Belongs to the flavodoxin family.</text>
</comment>
<evidence type="ECO:0000256" key="4">
    <source>
        <dbReference type="ARBA" id="ARBA00022630"/>
    </source>
</evidence>